<dbReference type="GO" id="GO:0016987">
    <property type="term" value="F:sigma factor activity"/>
    <property type="evidence" value="ECO:0007669"/>
    <property type="project" value="UniProtKB-KW"/>
</dbReference>
<organism evidence="7">
    <name type="scientific">Rhodococcus erythropolis</name>
    <name type="common">Arthrobacter picolinophilus</name>
    <dbReference type="NCBI Taxonomy" id="1833"/>
    <lineage>
        <taxon>Bacteria</taxon>
        <taxon>Bacillati</taxon>
        <taxon>Actinomycetota</taxon>
        <taxon>Actinomycetes</taxon>
        <taxon>Mycobacteriales</taxon>
        <taxon>Nocardiaceae</taxon>
        <taxon>Rhodococcus</taxon>
        <taxon>Rhodococcus erythropolis group</taxon>
    </lineage>
</organism>
<dbReference type="GO" id="GO:0003677">
    <property type="term" value="F:DNA binding"/>
    <property type="evidence" value="ECO:0007669"/>
    <property type="project" value="UniProtKB-KW"/>
</dbReference>
<dbReference type="Gene3D" id="1.10.10.10">
    <property type="entry name" value="Winged helix-like DNA-binding domain superfamily/Winged helix DNA-binding domain"/>
    <property type="match status" value="1"/>
</dbReference>
<gene>
    <name evidence="7" type="primary">repB</name>
</gene>
<geneLocation type="plasmid" evidence="7">
    <name>pFAJ2600</name>
</geneLocation>
<evidence type="ECO:0000256" key="1">
    <source>
        <dbReference type="ARBA" id="ARBA00010641"/>
    </source>
</evidence>
<name>O30682_RHOER</name>
<evidence type="ECO:0000256" key="5">
    <source>
        <dbReference type="ARBA" id="ARBA00023163"/>
    </source>
</evidence>
<evidence type="ECO:0000256" key="4">
    <source>
        <dbReference type="ARBA" id="ARBA00023125"/>
    </source>
</evidence>
<accession>O30682</accession>
<evidence type="ECO:0000256" key="3">
    <source>
        <dbReference type="ARBA" id="ARBA00023082"/>
    </source>
</evidence>
<sequence>MPAENQTRRNKTAKEMAERLGVSERTIRNIVAESRDSYQARAAERRDTAVKLREQGMKYREIAEEMEISTGAVGRLLHDAKKHDEKNIESRAS</sequence>
<proteinExistence type="inferred from homology"/>
<dbReference type="InterPro" id="IPR013249">
    <property type="entry name" value="RNA_pol_sigma70_r4_t2"/>
</dbReference>
<reference evidence="7" key="1">
    <citation type="journal article" date="1997" name="Microbiology">
        <title>Structural analysis of the 6 kb cryptic plasmid pFAJ2600 from Rhodococcus erythropolis NI86/21 and construction of Escherichia coli-Rhodococcus shuttle vectors.</title>
        <authorList>
            <person name="De Mot R."/>
            <person name="Nagy I."/>
            <person name="De Schrijver A."/>
            <person name="Pattanapipitpaisal P."/>
            <person name="Schoofs G."/>
            <person name="Vanderleyden J."/>
        </authorList>
    </citation>
    <scope>NUCLEOTIDE SEQUENCE</scope>
    <source>
        <strain evidence="7">NI86/21</strain>
        <plasmid evidence="7">pFAJ2600</plasmid>
    </source>
</reference>
<dbReference type="InterPro" id="IPR036388">
    <property type="entry name" value="WH-like_DNA-bd_sf"/>
</dbReference>
<keyword evidence="4 7" id="KW-0238">DNA-binding</keyword>
<feature type="domain" description="RNA polymerase sigma factor 70 region 4 type 2" evidence="6">
    <location>
        <begin position="44"/>
        <end position="83"/>
    </location>
</feature>
<dbReference type="InterPro" id="IPR013324">
    <property type="entry name" value="RNA_pol_sigma_r3/r4-like"/>
</dbReference>
<dbReference type="EMBL" id="AF015088">
    <property type="protein sequence ID" value="AAC45811.1"/>
    <property type="molecule type" value="Genomic_DNA"/>
</dbReference>
<keyword evidence="3" id="KW-0731">Sigma factor</keyword>
<dbReference type="AlphaFoldDB" id="O30682"/>
<comment type="similarity">
    <text evidence="1">Belongs to the sigma-70 factor family. ECF subfamily.</text>
</comment>
<keyword evidence="7" id="KW-0614">Plasmid</keyword>
<protein>
    <submittedName>
        <fullName evidence="7">Putative DNA-binding replication protein</fullName>
    </submittedName>
</protein>
<keyword evidence="5" id="KW-0804">Transcription</keyword>
<evidence type="ECO:0000313" key="7">
    <source>
        <dbReference type="EMBL" id="AAC45811.1"/>
    </source>
</evidence>
<dbReference type="GO" id="GO:0006352">
    <property type="term" value="P:DNA-templated transcription initiation"/>
    <property type="evidence" value="ECO:0007669"/>
    <property type="project" value="InterPro"/>
</dbReference>
<evidence type="ECO:0000259" key="6">
    <source>
        <dbReference type="Pfam" id="PF08281"/>
    </source>
</evidence>
<keyword evidence="2" id="KW-0805">Transcription regulation</keyword>
<dbReference type="RefSeq" id="WP_011024536.1">
    <property type="nucleotide sequence ID" value="NC_003846.1"/>
</dbReference>
<dbReference type="Pfam" id="PF08281">
    <property type="entry name" value="Sigma70_r4_2"/>
    <property type="match status" value="1"/>
</dbReference>
<evidence type="ECO:0000256" key="2">
    <source>
        <dbReference type="ARBA" id="ARBA00023015"/>
    </source>
</evidence>
<dbReference type="SUPFAM" id="SSF88659">
    <property type="entry name" value="Sigma3 and sigma4 domains of RNA polymerase sigma factors"/>
    <property type="match status" value="1"/>
</dbReference>